<reference evidence="6 7" key="1">
    <citation type="journal article" date="2013" name="Genome Announc.">
        <title>Draft genome sequences for three mercury-methylating, sulfate-reducing bacteria.</title>
        <authorList>
            <person name="Brown S.D."/>
            <person name="Hurt R.A.Jr."/>
            <person name="Gilmour C.C."/>
            <person name="Elias D.A."/>
        </authorList>
    </citation>
    <scope>NUCLEOTIDE SEQUENCE [LARGE SCALE GENOMIC DNA]</scope>
    <source>
        <strain evidence="6 7">DSM 16529</strain>
    </source>
</reference>
<proteinExistence type="inferred from homology"/>
<evidence type="ECO:0000256" key="3">
    <source>
        <dbReference type="ARBA" id="ARBA00038858"/>
    </source>
</evidence>
<dbReference type="GO" id="GO:0008761">
    <property type="term" value="F:UDP-N-acetylglucosamine 2-epimerase activity"/>
    <property type="evidence" value="ECO:0007669"/>
    <property type="project" value="UniProtKB-EC"/>
</dbReference>
<dbReference type="SUPFAM" id="SSF53756">
    <property type="entry name" value="UDP-Glycosyltransferase/glycogen phosphorylase"/>
    <property type="match status" value="1"/>
</dbReference>
<dbReference type="InterPro" id="IPR029767">
    <property type="entry name" value="WecB-like"/>
</dbReference>
<dbReference type="Pfam" id="PF02350">
    <property type="entry name" value="Epimerase_2"/>
    <property type="match status" value="1"/>
</dbReference>
<evidence type="ECO:0000313" key="7">
    <source>
        <dbReference type="Proteomes" id="UP000014975"/>
    </source>
</evidence>
<evidence type="ECO:0000259" key="5">
    <source>
        <dbReference type="Pfam" id="PF02350"/>
    </source>
</evidence>
<keyword evidence="1 4" id="KW-0413">Isomerase</keyword>
<dbReference type="PANTHER" id="PTHR43174">
    <property type="entry name" value="UDP-N-ACETYLGLUCOSAMINE 2-EPIMERASE"/>
    <property type="match status" value="1"/>
</dbReference>
<dbReference type="NCBIfam" id="TIGR00236">
    <property type="entry name" value="wecB"/>
    <property type="match status" value="1"/>
</dbReference>
<evidence type="ECO:0000313" key="6">
    <source>
        <dbReference type="EMBL" id="EPR33037.1"/>
    </source>
</evidence>
<gene>
    <name evidence="6" type="ORF">dsat_0478</name>
</gene>
<dbReference type="Proteomes" id="UP000014975">
    <property type="component" value="Unassembled WGS sequence"/>
</dbReference>
<dbReference type="EMBL" id="ATHI01000026">
    <property type="protein sequence ID" value="EPR33037.1"/>
    <property type="molecule type" value="Genomic_DNA"/>
</dbReference>
<sequence length="395" mass="42776">MKKLVHVAIALGTRPEAVKLAPVVHELRDRGDLFRLTVISTAQHRQMLDQVLALFAIEPDLDLDVMRPDQGLAGLTSRALLGMETALAEVRPDVLVVQGDTTTVFAASLAAFYARVPVAHVEAGLRSRDMANPYPEEANRRLAGVLSSLHFAPTKGARDNLLAEGVDRARTAVTGNTVVDALRLLDASGRAASAPLPFDETLLAGRTPILVTTHRRESFGREMENVFLALRDIATARPDTLLVYPVHLNPNVRGPAHAILGDVPGVVLCDPLDYGAFVRLMRQSRLILTDSGGVQEEAPTFGRPVLVLRSVTERPEASRQGLALLVGTDRTRIVRETLRLLDDETAYAAMSRAKNPYGDGQAARRIITGLARFATGATPLLEPHDEFDPGSSHDV</sequence>
<dbReference type="EC" id="5.1.3.14" evidence="3"/>
<organism evidence="6 7">
    <name type="scientific">Alkalidesulfovibrio alkalitolerans DSM 16529</name>
    <dbReference type="NCBI Taxonomy" id="1121439"/>
    <lineage>
        <taxon>Bacteria</taxon>
        <taxon>Pseudomonadati</taxon>
        <taxon>Thermodesulfobacteriota</taxon>
        <taxon>Desulfovibrionia</taxon>
        <taxon>Desulfovibrionales</taxon>
        <taxon>Desulfovibrionaceae</taxon>
        <taxon>Alkalidesulfovibrio</taxon>
    </lineage>
</organism>
<dbReference type="STRING" id="1121439.dsat_0478"/>
<evidence type="ECO:0000256" key="2">
    <source>
        <dbReference type="ARBA" id="ARBA00038209"/>
    </source>
</evidence>
<evidence type="ECO:0000256" key="4">
    <source>
        <dbReference type="RuleBase" id="RU003513"/>
    </source>
</evidence>
<dbReference type="OrthoDB" id="9803238at2"/>
<dbReference type="InterPro" id="IPR003331">
    <property type="entry name" value="UDP_GlcNAc_Epimerase_2_dom"/>
</dbReference>
<dbReference type="eggNOG" id="COG0381">
    <property type="taxonomic scope" value="Bacteria"/>
</dbReference>
<keyword evidence="7" id="KW-1185">Reference proteome</keyword>
<dbReference type="CDD" id="cd03786">
    <property type="entry name" value="GTB_UDP-GlcNAc_2-Epimerase"/>
    <property type="match status" value="1"/>
</dbReference>
<dbReference type="Gene3D" id="3.40.50.2000">
    <property type="entry name" value="Glycogen Phosphorylase B"/>
    <property type="match status" value="2"/>
</dbReference>
<comment type="caution">
    <text evidence="6">The sequence shown here is derived from an EMBL/GenBank/DDBJ whole genome shotgun (WGS) entry which is preliminary data.</text>
</comment>
<dbReference type="PATRIC" id="fig|1121439.3.peg.1832"/>
<evidence type="ECO:0000256" key="1">
    <source>
        <dbReference type="ARBA" id="ARBA00023235"/>
    </source>
</evidence>
<protein>
    <recommendedName>
        <fullName evidence="3">UDP-N-acetylglucosamine 2-epimerase (non-hydrolyzing)</fullName>
        <ecNumber evidence="3">5.1.3.14</ecNumber>
    </recommendedName>
</protein>
<dbReference type="PANTHER" id="PTHR43174:SF2">
    <property type="entry name" value="UDP-N-ACETYLGLUCOSAMINE 2-EPIMERASE"/>
    <property type="match status" value="1"/>
</dbReference>
<dbReference type="AlphaFoldDB" id="S7T7E7"/>
<accession>S7T7E7</accession>
<name>S7T7E7_9BACT</name>
<dbReference type="RefSeq" id="WP_020887172.1">
    <property type="nucleotide sequence ID" value="NZ_ATHI01000026.1"/>
</dbReference>
<feature type="domain" description="UDP-N-acetylglucosamine 2-epimerase" evidence="5">
    <location>
        <begin position="33"/>
        <end position="369"/>
    </location>
</feature>
<comment type="similarity">
    <text evidence="2 4">Belongs to the UDP-N-acetylglucosamine 2-epimerase family.</text>
</comment>